<evidence type="ECO:0000313" key="1">
    <source>
        <dbReference type="EMBL" id="MCA6062370.1"/>
    </source>
</evidence>
<protein>
    <recommendedName>
        <fullName evidence="3">Metallo-beta-lactamase domain-containing protein</fullName>
    </recommendedName>
</protein>
<dbReference type="RefSeq" id="WP_225671297.1">
    <property type="nucleotide sequence ID" value="NZ_JAEDAH010000008.1"/>
</dbReference>
<dbReference type="SUPFAM" id="SSF56281">
    <property type="entry name" value="Metallo-hydrolase/oxidoreductase"/>
    <property type="match status" value="1"/>
</dbReference>
<dbReference type="EMBL" id="JAEDAH010000008">
    <property type="protein sequence ID" value="MCA6062370.1"/>
    <property type="molecule type" value="Genomic_DNA"/>
</dbReference>
<dbReference type="InterPro" id="IPR036866">
    <property type="entry name" value="RibonucZ/Hydroxyglut_hydro"/>
</dbReference>
<organism evidence="1 2">
    <name type="scientific">Thalassolituus marinus</name>
    <dbReference type="NCBI Taxonomy" id="671053"/>
    <lineage>
        <taxon>Bacteria</taxon>
        <taxon>Pseudomonadati</taxon>
        <taxon>Pseudomonadota</taxon>
        <taxon>Gammaproteobacteria</taxon>
        <taxon>Oceanospirillales</taxon>
        <taxon>Oceanospirillaceae</taxon>
        <taxon>Thalassolituus</taxon>
    </lineage>
</organism>
<name>A0ABS7ZP54_9GAMM</name>
<dbReference type="Proteomes" id="UP000714380">
    <property type="component" value="Unassembled WGS sequence"/>
</dbReference>
<sequence length="338" mass="37757">MTRILTAAILAIIVSACSSKLHIPTYQTSNTVAHANDELSIQYLGVGGHLMRYKGAALMTAPSFTNPHFLRVGPLMPISSDTETVDRYMPPADDVSMILVGHAHYDHLMDVPHVMNTQAKNADVYGSETMKNSIMSKVDKNRIHALNDLLGDNNAAGQWVYNKDRSIRIMGLKSSHAPHFMGITFMRGEYDKPRESLPWHAFGWKEGQTIAYIIDFMDAENVAYRVYYQDSASQQPAGLVPDIADGKAIDIAILCPASFAQVDDYPESVMASTEARHFILGHWEDFFSNDPAGKQRFVRATSQDDFMERFRAALPATSSWAMPELFSTQYFNHQGLIN</sequence>
<dbReference type="PROSITE" id="PS51257">
    <property type="entry name" value="PROKAR_LIPOPROTEIN"/>
    <property type="match status" value="1"/>
</dbReference>
<proteinExistence type="predicted"/>
<keyword evidence="2" id="KW-1185">Reference proteome</keyword>
<comment type="caution">
    <text evidence="1">The sequence shown here is derived from an EMBL/GenBank/DDBJ whole genome shotgun (WGS) entry which is preliminary data.</text>
</comment>
<dbReference type="Gene3D" id="3.60.15.10">
    <property type="entry name" value="Ribonuclease Z/Hydroxyacylglutathione hydrolase-like"/>
    <property type="match status" value="1"/>
</dbReference>
<gene>
    <name evidence="1" type="ORF">I9W95_02000</name>
</gene>
<evidence type="ECO:0008006" key="3">
    <source>
        <dbReference type="Google" id="ProtNLM"/>
    </source>
</evidence>
<evidence type="ECO:0000313" key="2">
    <source>
        <dbReference type="Proteomes" id="UP000714380"/>
    </source>
</evidence>
<reference evidence="1 2" key="1">
    <citation type="submission" date="2020-12" db="EMBL/GenBank/DDBJ databases">
        <title>Novel Thalassolituus-related marine hydrocarbonoclastic bacteria mediated algae-derived hydrocarbons mineralization in twilight zone of the northern South China Sea.</title>
        <authorList>
            <person name="Dong C."/>
        </authorList>
    </citation>
    <scope>NUCLEOTIDE SEQUENCE [LARGE SCALE GENOMIC DNA]</scope>
    <source>
        <strain evidence="1 2">IMCC1826</strain>
    </source>
</reference>
<accession>A0ABS7ZP54</accession>